<keyword evidence="16" id="KW-1185">Reference proteome</keyword>
<dbReference type="CDD" id="cd00056">
    <property type="entry name" value="ENDO3c"/>
    <property type="match status" value="1"/>
</dbReference>
<dbReference type="Pfam" id="PF00730">
    <property type="entry name" value="HhH-GPD"/>
    <property type="match status" value="1"/>
</dbReference>
<keyword evidence="8" id="KW-0227">DNA damage</keyword>
<comment type="catalytic activity">
    <reaction evidence="1">
        <text>Hydrolyzes free adenine bases from 7,8-dihydro-8-oxoguanine:adenine mismatched double-stranded DNA, leaving an apurinic site.</text>
        <dbReference type="EC" id="3.2.2.31"/>
    </reaction>
</comment>
<dbReference type="PROSITE" id="PS01155">
    <property type="entry name" value="ENDONUCLEASE_III_2"/>
    <property type="match status" value="1"/>
</dbReference>
<dbReference type="GO" id="GO:0046872">
    <property type="term" value="F:metal ion binding"/>
    <property type="evidence" value="ECO:0007669"/>
    <property type="project" value="UniProtKB-KW"/>
</dbReference>
<dbReference type="GO" id="GO:0051539">
    <property type="term" value="F:4 iron, 4 sulfur cluster binding"/>
    <property type="evidence" value="ECO:0007669"/>
    <property type="project" value="UniProtKB-KW"/>
</dbReference>
<dbReference type="InterPro" id="IPR003265">
    <property type="entry name" value="HhH-GPD_domain"/>
</dbReference>
<evidence type="ECO:0000256" key="13">
    <source>
        <dbReference type="ARBA" id="ARBA00023295"/>
    </source>
</evidence>
<dbReference type="Gene3D" id="1.10.1670.10">
    <property type="entry name" value="Helix-hairpin-Helix base-excision DNA repair enzymes (C-terminal)"/>
    <property type="match status" value="1"/>
</dbReference>
<evidence type="ECO:0000256" key="10">
    <source>
        <dbReference type="ARBA" id="ARBA00023004"/>
    </source>
</evidence>
<reference evidence="15 16" key="1">
    <citation type="submission" date="2012-02" db="EMBL/GenBank/DDBJ databases">
        <title>Whole genome shotgun sequence of Mobilicoccus pelagius NBRC 104925.</title>
        <authorList>
            <person name="Yoshida Y."/>
            <person name="Hosoyama A."/>
            <person name="Tsuchikane K."/>
            <person name="Katsumata H."/>
            <person name="Yamazaki S."/>
            <person name="Fujita N."/>
        </authorList>
    </citation>
    <scope>NUCLEOTIDE SEQUENCE [LARGE SCALE GENOMIC DNA]</scope>
    <source>
        <strain evidence="15 16">NBRC 104925</strain>
    </source>
</reference>
<evidence type="ECO:0000256" key="9">
    <source>
        <dbReference type="ARBA" id="ARBA00022801"/>
    </source>
</evidence>
<feature type="domain" description="HhH-GPD" evidence="14">
    <location>
        <begin position="54"/>
        <end position="206"/>
    </location>
</feature>
<evidence type="ECO:0000259" key="14">
    <source>
        <dbReference type="SMART" id="SM00478"/>
    </source>
</evidence>
<keyword evidence="7" id="KW-0479">Metal-binding</keyword>
<dbReference type="GO" id="GO:0006284">
    <property type="term" value="P:base-excision repair"/>
    <property type="evidence" value="ECO:0007669"/>
    <property type="project" value="InterPro"/>
</dbReference>
<dbReference type="EMBL" id="BAFE01000053">
    <property type="protein sequence ID" value="GAB48559.1"/>
    <property type="molecule type" value="Genomic_DNA"/>
</dbReference>
<dbReference type="SUPFAM" id="SSF48150">
    <property type="entry name" value="DNA-glycosylase"/>
    <property type="match status" value="1"/>
</dbReference>
<keyword evidence="12" id="KW-0234">DNA repair</keyword>
<evidence type="ECO:0000256" key="8">
    <source>
        <dbReference type="ARBA" id="ARBA00022763"/>
    </source>
</evidence>
<dbReference type="InterPro" id="IPR044298">
    <property type="entry name" value="MIG/MutY"/>
</dbReference>
<dbReference type="SMART" id="SM00478">
    <property type="entry name" value="ENDO3c"/>
    <property type="match status" value="1"/>
</dbReference>
<dbReference type="PANTHER" id="PTHR42944:SF1">
    <property type="entry name" value="ADENINE DNA GLYCOSYLASE"/>
    <property type="match status" value="1"/>
</dbReference>
<evidence type="ECO:0000256" key="5">
    <source>
        <dbReference type="ARBA" id="ARBA00022023"/>
    </source>
</evidence>
<dbReference type="GO" id="GO:0032357">
    <property type="term" value="F:oxidized purine DNA binding"/>
    <property type="evidence" value="ECO:0007669"/>
    <property type="project" value="TreeGrafter"/>
</dbReference>
<dbReference type="InterPro" id="IPR011257">
    <property type="entry name" value="DNA_glycosylase"/>
</dbReference>
<organism evidence="15 16">
    <name type="scientific">Mobilicoccus pelagius NBRC 104925</name>
    <dbReference type="NCBI Taxonomy" id="1089455"/>
    <lineage>
        <taxon>Bacteria</taxon>
        <taxon>Bacillati</taxon>
        <taxon>Actinomycetota</taxon>
        <taxon>Actinomycetes</taxon>
        <taxon>Micrococcales</taxon>
        <taxon>Dermatophilaceae</taxon>
        <taxon>Mobilicoccus</taxon>
    </lineage>
</organism>
<keyword evidence="6" id="KW-0004">4Fe-4S</keyword>
<dbReference type="SMART" id="SM00525">
    <property type="entry name" value="FES"/>
    <property type="match status" value="1"/>
</dbReference>
<dbReference type="EC" id="3.2.2.31" evidence="4"/>
<dbReference type="PANTHER" id="PTHR42944">
    <property type="entry name" value="ADENINE DNA GLYCOSYLASE"/>
    <property type="match status" value="1"/>
</dbReference>
<evidence type="ECO:0000256" key="12">
    <source>
        <dbReference type="ARBA" id="ARBA00023204"/>
    </source>
</evidence>
<dbReference type="AlphaFoldDB" id="H5US51"/>
<evidence type="ECO:0000313" key="15">
    <source>
        <dbReference type="EMBL" id="GAB48559.1"/>
    </source>
</evidence>
<evidence type="ECO:0000313" key="16">
    <source>
        <dbReference type="Proteomes" id="UP000004367"/>
    </source>
</evidence>
<comment type="caution">
    <text evidence="15">The sequence shown here is derived from an EMBL/GenBank/DDBJ whole genome shotgun (WGS) entry which is preliminary data.</text>
</comment>
<comment type="cofactor">
    <cofactor evidence="2">
        <name>[4Fe-4S] cluster</name>
        <dbReference type="ChEBI" id="CHEBI:49883"/>
    </cofactor>
</comment>
<dbReference type="Gene3D" id="1.10.340.30">
    <property type="entry name" value="Hypothetical protein, domain 2"/>
    <property type="match status" value="1"/>
</dbReference>
<dbReference type="InterPro" id="IPR000445">
    <property type="entry name" value="HhH_motif"/>
</dbReference>
<dbReference type="STRING" id="1089455.MOPEL_074_00460"/>
<dbReference type="GO" id="GO:0034039">
    <property type="term" value="F:8-oxo-7,8-dihydroguanine DNA N-glycosylase activity"/>
    <property type="evidence" value="ECO:0007669"/>
    <property type="project" value="TreeGrafter"/>
</dbReference>
<evidence type="ECO:0000256" key="2">
    <source>
        <dbReference type="ARBA" id="ARBA00001966"/>
    </source>
</evidence>
<evidence type="ECO:0000256" key="3">
    <source>
        <dbReference type="ARBA" id="ARBA00008343"/>
    </source>
</evidence>
<keyword evidence="13" id="KW-0326">Glycosidase</keyword>
<dbReference type="Proteomes" id="UP000004367">
    <property type="component" value="Unassembled WGS sequence"/>
</dbReference>
<name>H5US51_9MICO</name>
<comment type="similarity">
    <text evidence="3">Belongs to the Nth/MutY family.</text>
</comment>
<dbReference type="InterPro" id="IPR004036">
    <property type="entry name" value="Endonuclease-III-like_CS2"/>
</dbReference>
<evidence type="ECO:0000256" key="1">
    <source>
        <dbReference type="ARBA" id="ARBA00000843"/>
    </source>
</evidence>
<evidence type="ECO:0000256" key="11">
    <source>
        <dbReference type="ARBA" id="ARBA00023014"/>
    </source>
</evidence>
<dbReference type="Pfam" id="PF10576">
    <property type="entry name" value="EndIII_4Fe-2S"/>
    <property type="match status" value="1"/>
</dbReference>
<dbReference type="GO" id="GO:0035485">
    <property type="term" value="F:adenine/guanine mispair binding"/>
    <property type="evidence" value="ECO:0007669"/>
    <property type="project" value="TreeGrafter"/>
</dbReference>
<dbReference type="GO" id="GO:0000701">
    <property type="term" value="F:purine-specific mismatch base pair DNA N-glycosylase activity"/>
    <property type="evidence" value="ECO:0007669"/>
    <property type="project" value="UniProtKB-EC"/>
</dbReference>
<keyword evidence="10" id="KW-0408">Iron</keyword>
<dbReference type="GO" id="GO:0006298">
    <property type="term" value="P:mismatch repair"/>
    <property type="evidence" value="ECO:0007669"/>
    <property type="project" value="TreeGrafter"/>
</dbReference>
<evidence type="ECO:0000256" key="7">
    <source>
        <dbReference type="ARBA" id="ARBA00022723"/>
    </source>
</evidence>
<protein>
    <recommendedName>
        <fullName evidence="5">Adenine DNA glycosylase</fullName>
        <ecNumber evidence="4">3.2.2.31</ecNumber>
    </recommendedName>
</protein>
<gene>
    <name evidence="15" type="ORF">MOPEL_074_00460</name>
</gene>
<evidence type="ECO:0000256" key="6">
    <source>
        <dbReference type="ARBA" id="ARBA00022485"/>
    </source>
</evidence>
<accession>H5US51</accession>
<dbReference type="eggNOG" id="COG1194">
    <property type="taxonomic scope" value="Bacteria"/>
</dbReference>
<keyword evidence="9" id="KW-0378">Hydrolase</keyword>
<dbReference type="InterPro" id="IPR003651">
    <property type="entry name" value="Endonuclease3_FeS-loop_motif"/>
</dbReference>
<evidence type="ECO:0000256" key="4">
    <source>
        <dbReference type="ARBA" id="ARBA00012045"/>
    </source>
</evidence>
<dbReference type="FunFam" id="1.10.340.30:FF:000003">
    <property type="entry name" value="A/G-specific adenine glycosylase"/>
    <property type="match status" value="1"/>
</dbReference>
<dbReference type="Pfam" id="PF00633">
    <property type="entry name" value="HHH"/>
    <property type="match status" value="1"/>
</dbReference>
<proteinExistence type="inferred from homology"/>
<dbReference type="InterPro" id="IPR023170">
    <property type="entry name" value="HhH_base_excis_C"/>
</dbReference>
<sequence>MARLADSGAVTDLSPTRLATLHDRVLTWFDRAGRDLPWRREGTTPWGVFVSEVMSQQTPVARVVPAWEAWTTRWPAPADLAADSPGEAVRMWNRLGYPRRALRLHEAAAAMVERHDGEVPRDLDDLLALPGVGAYTAAAVAAFAFGRRATVVDTNVRRVEARVVSGSALPAPALIRAESTLATALLPEDDEDAARWNVAVMELGALVCTARAPQCDVCPVADLCAWQLAGRPAYEGPARRTQSWVGTDRQIRGRILALLRQTRDPLTATEIAAAWPDDEARRDRCLAGLVEDGLVEALPGDRFALPA</sequence>
<keyword evidence="11" id="KW-0411">Iron-sulfur</keyword>